<proteinExistence type="predicted"/>
<dbReference type="InterPro" id="IPR007627">
    <property type="entry name" value="RNA_pol_sigma70_r2"/>
</dbReference>
<dbReference type="Gene3D" id="1.10.1740.10">
    <property type="match status" value="1"/>
</dbReference>
<dbReference type="PANTHER" id="PTHR47756:SF1">
    <property type="entry name" value="BLL0085 PROTEIN"/>
    <property type="match status" value="1"/>
</dbReference>
<dbReference type="InterPro" id="IPR013325">
    <property type="entry name" value="RNA_pol_sigma_r2"/>
</dbReference>
<dbReference type="GO" id="GO:0016987">
    <property type="term" value="F:sigma factor activity"/>
    <property type="evidence" value="ECO:0007669"/>
    <property type="project" value="InterPro"/>
</dbReference>
<evidence type="ECO:0000313" key="5">
    <source>
        <dbReference type="Proteomes" id="UP000282195"/>
    </source>
</evidence>
<evidence type="ECO:0000259" key="3">
    <source>
        <dbReference type="Pfam" id="PF20239"/>
    </source>
</evidence>
<evidence type="ECO:0000313" key="4">
    <source>
        <dbReference type="EMBL" id="AYG60036.1"/>
    </source>
</evidence>
<gene>
    <name evidence="4" type="ORF">CCGE525_15375</name>
</gene>
<reference evidence="4 5" key="1">
    <citation type="submission" date="2018-10" db="EMBL/GenBank/DDBJ databases">
        <title>Rhizobium etli, R. leguminosarum and a new Rhizobium genospecies from Phaseolus dumosus.</title>
        <authorList>
            <person name="Ramirez-Puebla S.T."/>
            <person name="Rogel-Hernandez M.A."/>
            <person name="Guerrero G."/>
            <person name="Ormeno-Orrillo E."/>
            <person name="Martinez-Romero J.C."/>
            <person name="Negrete-Yankelevich S."/>
            <person name="Martinez-Romero E."/>
        </authorList>
    </citation>
    <scope>NUCLEOTIDE SEQUENCE [LARGE SCALE GENOMIC DNA]</scope>
    <source>
        <strain evidence="4 5">CCGE525</strain>
    </source>
</reference>
<dbReference type="OrthoDB" id="9780299at2"/>
<sequence length="422" mass="46252">MTAANAHRTILAVWRIEQPRLITSLARMLRDVPLAEDLTQEALLAALERWPETGVPERPGAWLMATAKRRALDHLRRRQMLERKHEMIALEMDEEQQAMPDVDAALDDDIGDEMLRLVFTACHPLISREARVALALRMICGLTTEEIARAFLLPEATIAQRIVRAKRTLSESGLAYETPCGEELGQRLASVLEVVYLIFNEGYTAARGEDWLRPQLCNEALRMGRILTSIAPNEPEAHALLALMELNASRTAARTDAAGEPILLLEQNRALWDQLQIRRGLRALARARDLGGAGGAYALQAAIVACHAEARTADATDWARIAGLYGELTAIVPSPIIELNRAVAVGMAEGPEAGLAIVDRLADEPALRGYHLLPSVRGDLLHKLARHGEAKAAFEAATALAGNQRERDLLMRRAAEAASLSS</sequence>
<protein>
    <submittedName>
        <fullName evidence="4">RNA polymerase sigma factor</fullName>
    </submittedName>
</protein>
<dbReference type="InterPro" id="IPR014284">
    <property type="entry name" value="RNA_pol_sigma-70_dom"/>
</dbReference>
<feature type="domain" description="RNA polymerase sigma factor 70 region 4 type 2" evidence="2">
    <location>
        <begin position="122"/>
        <end position="169"/>
    </location>
</feature>
<evidence type="ECO:0000259" key="2">
    <source>
        <dbReference type="Pfam" id="PF08281"/>
    </source>
</evidence>
<accession>A0A387FY32</accession>
<dbReference type="PANTHER" id="PTHR47756">
    <property type="entry name" value="BLL6612 PROTEIN-RELATED"/>
    <property type="match status" value="1"/>
</dbReference>
<feature type="domain" description="DUF6596" evidence="3">
    <location>
        <begin position="187"/>
        <end position="287"/>
    </location>
</feature>
<dbReference type="Gene3D" id="1.10.10.10">
    <property type="entry name" value="Winged helix-like DNA-binding domain superfamily/Winged helix DNA-binding domain"/>
    <property type="match status" value="1"/>
</dbReference>
<dbReference type="KEGG" id="rjg:CCGE525_15375"/>
<dbReference type="NCBIfam" id="TIGR02937">
    <property type="entry name" value="sigma70-ECF"/>
    <property type="match status" value="1"/>
</dbReference>
<dbReference type="SUPFAM" id="SSF88946">
    <property type="entry name" value="Sigma2 domain of RNA polymerase sigma factors"/>
    <property type="match status" value="1"/>
</dbReference>
<evidence type="ECO:0000259" key="1">
    <source>
        <dbReference type="Pfam" id="PF04542"/>
    </source>
</evidence>
<dbReference type="SUPFAM" id="SSF88659">
    <property type="entry name" value="Sigma3 and sigma4 domains of RNA polymerase sigma factors"/>
    <property type="match status" value="1"/>
</dbReference>
<dbReference type="RefSeq" id="WP_120705031.1">
    <property type="nucleotide sequence ID" value="NZ_CP032694.1"/>
</dbReference>
<feature type="domain" description="RNA polymerase sigma-70 region 2" evidence="1">
    <location>
        <begin position="18"/>
        <end position="79"/>
    </location>
</feature>
<dbReference type="AlphaFoldDB" id="A0A387FY32"/>
<dbReference type="InterPro" id="IPR046531">
    <property type="entry name" value="DUF6596"/>
</dbReference>
<dbReference type="InterPro" id="IPR013249">
    <property type="entry name" value="RNA_pol_sigma70_r4_t2"/>
</dbReference>
<dbReference type="InterPro" id="IPR036388">
    <property type="entry name" value="WH-like_DNA-bd_sf"/>
</dbReference>
<keyword evidence="5" id="KW-1185">Reference proteome</keyword>
<dbReference type="Pfam" id="PF08281">
    <property type="entry name" value="Sigma70_r4_2"/>
    <property type="match status" value="1"/>
</dbReference>
<dbReference type="EMBL" id="CP032694">
    <property type="protein sequence ID" value="AYG60036.1"/>
    <property type="molecule type" value="Genomic_DNA"/>
</dbReference>
<dbReference type="Pfam" id="PF20239">
    <property type="entry name" value="DUF6596"/>
    <property type="match status" value="1"/>
</dbReference>
<dbReference type="Pfam" id="PF04542">
    <property type="entry name" value="Sigma70_r2"/>
    <property type="match status" value="1"/>
</dbReference>
<dbReference type="Proteomes" id="UP000282195">
    <property type="component" value="Chromosome"/>
</dbReference>
<name>A0A387FY32_9HYPH</name>
<dbReference type="InterPro" id="IPR013324">
    <property type="entry name" value="RNA_pol_sigma_r3/r4-like"/>
</dbReference>
<organism evidence="4 5">
    <name type="scientific">Rhizobium jaguaris</name>
    <dbReference type="NCBI Taxonomy" id="1312183"/>
    <lineage>
        <taxon>Bacteria</taxon>
        <taxon>Pseudomonadati</taxon>
        <taxon>Pseudomonadota</taxon>
        <taxon>Alphaproteobacteria</taxon>
        <taxon>Hyphomicrobiales</taxon>
        <taxon>Rhizobiaceae</taxon>
        <taxon>Rhizobium/Agrobacterium group</taxon>
        <taxon>Rhizobium</taxon>
    </lineage>
</organism>
<dbReference type="GO" id="GO:0006352">
    <property type="term" value="P:DNA-templated transcription initiation"/>
    <property type="evidence" value="ECO:0007669"/>
    <property type="project" value="InterPro"/>
</dbReference>
<dbReference type="GO" id="GO:0003677">
    <property type="term" value="F:DNA binding"/>
    <property type="evidence" value="ECO:0007669"/>
    <property type="project" value="InterPro"/>
</dbReference>